<comment type="caution">
    <text evidence="1">The sequence shown here is derived from an EMBL/GenBank/DDBJ whole genome shotgun (WGS) entry which is preliminary data.</text>
</comment>
<organism evidence="1 2">
    <name type="scientific">Handroanthus impetiginosus</name>
    <dbReference type="NCBI Taxonomy" id="429701"/>
    <lineage>
        <taxon>Eukaryota</taxon>
        <taxon>Viridiplantae</taxon>
        <taxon>Streptophyta</taxon>
        <taxon>Embryophyta</taxon>
        <taxon>Tracheophyta</taxon>
        <taxon>Spermatophyta</taxon>
        <taxon>Magnoliopsida</taxon>
        <taxon>eudicotyledons</taxon>
        <taxon>Gunneridae</taxon>
        <taxon>Pentapetalae</taxon>
        <taxon>asterids</taxon>
        <taxon>lamiids</taxon>
        <taxon>Lamiales</taxon>
        <taxon>Bignoniaceae</taxon>
        <taxon>Crescentiina</taxon>
        <taxon>Tabebuia alliance</taxon>
        <taxon>Handroanthus</taxon>
    </lineage>
</organism>
<protein>
    <submittedName>
        <fullName evidence="1">Uncharacterized protein</fullName>
    </submittedName>
</protein>
<gene>
    <name evidence="1" type="ORF">CDL12_20744</name>
</gene>
<dbReference type="EMBL" id="NKXS01004338">
    <property type="protein sequence ID" value="PIN06702.1"/>
    <property type="molecule type" value="Genomic_DNA"/>
</dbReference>
<proteinExistence type="predicted"/>
<dbReference type="Proteomes" id="UP000231279">
    <property type="component" value="Unassembled WGS sequence"/>
</dbReference>
<name>A0A2G9GNB3_9LAMI</name>
<sequence length="79" mass="9373">MQSRLEVLFLCCLSLVLVWHGPWVYFSLCSFKKKFICGIFENVLQISIKIKRFTVNLIECETFFIIFGFFHIQFAARVD</sequence>
<reference evidence="2" key="1">
    <citation type="journal article" date="2018" name="Gigascience">
        <title>Genome assembly of the Pink Ipe (Handroanthus impetiginosus, Bignoniaceae), a highly valued, ecologically keystone Neotropical timber forest tree.</title>
        <authorList>
            <person name="Silva-Junior O.B."/>
            <person name="Grattapaglia D."/>
            <person name="Novaes E."/>
            <person name="Collevatti R.G."/>
        </authorList>
    </citation>
    <scope>NUCLEOTIDE SEQUENCE [LARGE SCALE GENOMIC DNA]</scope>
    <source>
        <strain evidence="2">cv. UFG-1</strain>
    </source>
</reference>
<dbReference type="AlphaFoldDB" id="A0A2G9GNB3"/>
<accession>A0A2G9GNB3</accession>
<keyword evidence="2" id="KW-1185">Reference proteome</keyword>
<evidence type="ECO:0000313" key="1">
    <source>
        <dbReference type="EMBL" id="PIN06702.1"/>
    </source>
</evidence>
<evidence type="ECO:0000313" key="2">
    <source>
        <dbReference type="Proteomes" id="UP000231279"/>
    </source>
</evidence>